<dbReference type="PROSITE" id="PS51318">
    <property type="entry name" value="TAT"/>
    <property type="match status" value="1"/>
</dbReference>
<dbReference type="EC" id="1.-.-.-" evidence="5"/>
<accession>A0ABU7REW5</accession>
<dbReference type="InterPro" id="IPR001613">
    <property type="entry name" value="Flavin_amine_oxidase"/>
</dbReference>
<evidence type="ECO:0000313" key="6">
    <source>
        <dbReference type="Proteomes" id="UP001357452"/>
    </source>
</evidence>
<protein>
    <submittedName>
        <fullName evidence="5">NAD(P)/FAD-dependent oxidoreductase</fullName>
        <ecNumber evidence="5">1.-.-.-</ecNumber>
    </submittedName>
</protein>
<feature type="domain" description="Amine oxidase" evidence="4">
    <location>
        <begin position="39"/>
        <end position="448"/>
    </location>
</feature>
<dbReference type="Gene3D" id="3.50.50.60">
    <property type="entry name" value="FAD/NAD(P)-binding domain"/>
    <property type="match status" value="1"/>
</dbReference>
<reference evidence="5 6" key="1">
    <citation type="submission" date="2024-01" db="EMBL/GenBank/DDBJ databases">
        <title>Niabella digestum sp. nov., isolated from waste digestion system.</title>
        <authorList>
            <person name="Zhang L."/>
        </authorList>
    </citation>
    <scope>NUCLEOTIDE SEQUENCE [LARGE SCALE GENOMIC DNA]</scope>
    <source>
        <strain evidence="5 6">A18</strain>
    </source>
</reference>
<dbReference type="PRINTS" id="PR00757">
    <property type="entry name" value="AMINEOXDASEF"/>
</dbReference>
<name>A0ABU7REW5_9BACT</name>
<comment type="cofactor">
    <cofactor evidence="1">
        <name>FAD</name>
        <dbReference type="ChEBI" id="CHEBI:57692"/>
    </cofactor>
</comment>
<dbReference type="PANTHER" id="PTHR43563:SF1">
    <property type="entry name" value="AMINE OXIDASE [FLAVIN-CONTAINING] B"/>
    <property type="match status" value="1"/>
</dbReference>
<keyword evidence="6" id="KW-1185">Reference proteome</keyword>
<evidence type="ECO:0000256" key="2">
    <source>
        <dbReference type="ARBA" id="ARBA00005995"/>
    </source>
</evidence>
<dbReference type="Pfam" id="PF01593">
    <property type="entry name" value="Amino_oxidase"/>
    <property type="match status" value="1"/>
</dbReference>
<dbReference type="InterPro" id="IPR036188">
    <property type="entry name" value="FAD/NAD-bd_sf"/>
</dbReference>
<gene>
    <name evidence="5" type="ORF">V2H41_03590</name>
</gene>
<dbReference type="PANTHER" id="PTHR43563">
    <property type="entry name" value="AMINE OXIDASE"/>
    <property type="match status" value="1"/>
</dbReference>
<dbReference type="GO" id="GO:0016491">
    <property type="term" value="F:oxidoreductase activity"/>
    <property type="evidence" value="ECO:0007669"/>
    <property type="project" value="UniProtKB-KW"/>
</dbReference>
<keyword evidence="3 5" id="KW-0560">Oxidoreductase</keyword>
<dbReference type="InterPro" id="IPR006311">
    <property type="entry name" value="TAT_signal"/>
</dbReference>
<sequence length="450" mass="51512">MPTRREFLKTSALMAAGSLITPSFILKSKPKVVVIGAGFAGLAAASWLTRKGIHVTVLEAHNRYGGRVFSHKLNPEKQHIVELGAEWIGASHERIIELCQYYKLELLDNRFDTHLIYEGKYYPKNTWNYSENWQQTWERLLEAYPHMSEDEKIRLDKMDWWRYLVNNGMDGRDLEIRELLDSTDFGESIRHVSAFAALSEYAESSEKNEMDFKIKGGNIRLADAMIKEIGSERVLLKEPVVKVDQTGNTVKVHTASGLILEADKVICALPTLAINKIEWRPALPQDKSDAINALQYARINKHVLYYNHRFWNDESFDMVTDGPAHYFYHATKNQEGPEGALISYTIGDKAAFIARQDDQFRSHMIDAALQPAFGHTQDYLLHQAMYFWGDDKYSRGAYAIYRPGQWFTLMPILRRPFENVYFAGEHIADWQGFMEGAINTGEEAAEAIAS</sequence>
<evidence type="ECO:0000256" key="3">
    <source>
        <dbReference type="ARBA" id="ARBA00023002"/>
    </source>
</evidence>
<dbReference type="SUPFAM" id="SSF51905">
    <property type="entry name" value="FAD/NAD(P)-binding domain"/>
    <property type="match status" value="1"/>
</dbReference>
<dbReference type="SUPFAM" id="SSF54373">
    <property type="entry name" value="FAD-linked reductases, C-terminal domain"/>
    <property type="match status" value="1"/>
</dbReference>
<dbReference type="Proteomes" id="UP001357452">
    <property type="component" value="Unassembled WGS sequence"/>
</dbReference>
<dbReference type="EMBL" id="JAZGLY010000002">
    <property type="protein sequence ID" value="MEE6186347.1"/>
    <property type="molecule type" value="Genomic_DNA"/>
</dbReference>
<evidence type="ECO:0000313" key="5">
    <source>
        <dbReference type="EMBL" id="MEE6186347.1"/>
    </source>
</evidence>
<dbReference type="InterPro" id="IPR050703">
    <property type="entry name" value="Flavin_MAO"/>
</dbReference>
<dbReference type="InterPro" id="IPR002937">
    <property type="entry name" value="Amino_oxidase"/>
</dbReference>
<comment type="caution">
    <text evidence="5">The sequence shown here is derived from an EMBL/GenBank/DDBJ whole genome shotgun (WGS) entry which is preliminary data.</text>
</comment>
<evidence type="ECO:0000259" key="4">
    <source>
        <dbReference type="Pfam" id="PF01593"/>
    </source>
</evidence>
<proteinExistence type="inferred from homology"/>
<dbReference type="RefSeq" id="WP_330973757.1">
    <property type="nucleotide sequence ID" value="NZ_JAZGLY010000002.1"/>
</dbReference>
<comment type="similarity">
    <text evidence="2">Belongs to the flavin monoamine oxidase family.</text>
</comment>
<organism evidence="5 6">
    <name type="scientific">Niabella digestorum</name>
    <dbReference type="NCBI Taxonomy" id="3117701"/>
    <lineage>
        <taxon>Bacteria</taxon>
        <taxon>Pseudomonadati</taxon>
        <taxon>Bacteroidota</taxon>
        <taxon>Chitinophagia</taxon>
        <taxon>Chitinophagales</taxon>
        <taxon>Chitinophagaceae</taxon>
        <taxon>Niabella</taxon>
    </lineage>
</organism>
<evidence type="ECO:0000256" key="1">
    <source>
        <dbReference type="ARBA" id="ARBA00001974"/>
    </source>
</evidence>